<accession>A0A3P6I5P2</accession>
<dbReference type="Proteomes" id="UP000267029">
    <property type="component" value="Unassembled WGS sequence"/>
</dbReference>
<dbReference type="Gene3D" id="3.30.740.10">
    <property type="entry name" value="Protein Inhibitor Of Neuronal Nitric Oxide Synthase"/>
    <property type="match status" value="1"/>
</dbReference>
<evidence type="ECO:0000313" key="3">
    <source>
        <dbReference type="Proteomes" id="UP000267029"/>
    </source>
</evidence>
<dbReference type="InterPro" id="IPR037177">
    <property type="entry name" value="DLC_sf"/>
</dbReference>
<dbReference type="GO" id="GO:0007017">
    <property type="term" value="P:microtubule-based process"/>
    <property type="evidence" value="ECO:0007669"/>
    <property type="project" value="InterPro"/>
</dbReference>
<feature type="domain" description="EF-hand" evidence="1">
    <location>
        <begin position="10"/>
        <end position="45"/>
    </location>
</feature>
<gene>
    <name evidence="2" type="ORF">MCOS_LOCUS9222</name>
</gene>
<dbReference type="CDD" id="cd21454">
    <property type="entry name" value="DLC-like_TAL"/>
    <property type="match status" value="1"/>
</dbReference>
<dbReference type="GO" id="GO:0005509">
    <property type="term" value="F:calcium ion binding"/>
    <property type="evidence" value="ECO:0007669"/>
    <property type="project" value="InterPro"/>
</dbReference>
<dbReference type="InterPro" id="IPR001372">
    <property type="entry name" value="Dynein_light_chain_typ-1/2"/>
</dbReference>
<dbReference type="SUPFAM" id="SSF54648">
    <property type="entry name" value="DLC"/>
    <property type="match status" value="1"/>
</dbReference>
<dbReference type="Pfam" id="PF01221">
    <property type="entry name" value="Dynein_light"/>
    <property type="match status" value="1"/>
</dbReference>
<proteinExistence type="predicted"/>
<dbReference type="InterPro" id="IPR002048">
    <property type="entry name" value="EF_hand_dom"/>
</dbReference>
<name>A0A3P6I5P2_MESCO</name>
<dbReference type="AlphaFoldDB" id="A0A3P6I5P2"/>
<reference evidence="2 3" key="1">
    <citation type="submission" date="2018-10" db="EMBL/GenBank/DDBJ databases">
        <authorList>
            <consortium name="Pathogen Informatics"/>
        </authorList>
    </citation>
    <scope>NUCLEOTIDE SEQUENCE [LARGE SCALE GENOMIC DNA]</scope>
</reference>
<dbReference type="GO" id="GO:0030286">
    <property type="term" value="C:dynein complex"/>
    <property type="evidence" value="ECO:0007669"/>
    <property type="project" value="InterPro"/>
</dbReference>
<dbReference type="PROSITE" id="PS50222">
    <property type="entry name" value="EF_HAND_2"/>
    <property type="match status" value="1"/>
</dbReference>
<sequence>MDAYAQKKKLDPSFADRWLAMFDSEGNGEIDITEFLLGMGLKPEQVLRKVSTSQLEAYKKVQLIAGDASEEMQKEIINILIRVMRLYASSSQQLVEQLKIRLDKRFGPIWQCTMIRGAYTTCNAHVPGTNMCFRFGDLAFILFKSANGEHGASE</sequence>
<dbReference type="SUPFAM" id="SSF47473">
    <property type="entry name" value="EF-hand"/>
    <property type="match status" value="1"/>
</dbReference>
<protein>
    <recommendedName>
        <fullName evidence="1">EF-hand domain-containing protein</fullName>
    </recommendedName>
</protein>
<dbReference type="SMART" id="SM01375">
    <property type="entry name" value="Dynein_light"/>
    <property type="match status" value="1"/>
</dbReference>
<dbReference type="STRING" id="53468.A0A3P6I5P2"/>
<keyword evidence="3" id="KW-1185">Reference proteome</keyword>
<organism evidence="2 3">
    <name type="scientific">Mesocestoides corti</name>
    <name type="common">Flatworm</name>
    <dbReference type="NCBI Taxonomy" id="53468"/>
    <lineage>
        <taxon>Eukaryota</taxon>
        <taxon>Metazoa</taxon>
        <taxon>Spiralia</taxon>
        <taxon>Lophotrochozoa</taxon>
        <taxon>Platyhelminthes</taxon>
        <taxon>Cestoda</taxon>
        <taxon>Eucestoda</taxon>
        <taxon>Cyclophyllidea</taxon>
        <taxon>Mesocestoididae</taxon>
        <taxon>Mesocestoides</taxon>
    </lineage>
</organism>
<evidence type="ECO:0000259" key="1">
    <source>
        <dbReference type="PROSITE" id="PS50222"/>
    </source>
</evidence>
<dbReference type="InterPro" id="IPR011992">
    <property type="entry name" value="EF-hand-dom_pair"/>
</dbReference>
<evidence type="ECO:0000313" key="2">
    <source>
        <dbReference type="EMBL" id="VDD83219.1"/>
    </source>
</evidence>
<dbReference type="EMBL" id="UXSR01005667">
    <property type="protein sequence ID" value="VDD83219.1"/>
    <property type="molecule type" value="Genomic_DNA"/>
</dbReference>
<dbReference type="OrthoDB" id="6220631at2759"/>